<evidence type="ECO:0008006" key="4">
    <source>
        <dbReference type="Google" id="ProtNLM"/>
    </source>
</evidence>
<name>A0A835HT22_9MAGN</name>
<reference evidence="2 3" key="1">
    <citation type="submission" date="2020-10" db="EMBL/GenBank/DDBJ databases">
        <title>The Coptis chinensis genome and diversification of protoberbering-type alkaloids.</title>
        <authorList>
            <person name="Wang B."/>
            <person name="Shu S."/>
            <person name="Song C."/>
            <person name="Liu Y."/>
        </authorList>
    </citation>
    <scope>NUCLEOTIDE SEQUENCE [LARGE SCALE GENOMIC DNA]</scope>
    <source>
        <strain evidence="2">HL-2020</strain>
        <tissue evidence="2">Leaf</tissue>
    </source>
</reference>
<dbReference type="PANTHER" id="PTHR35110:SF1">
    <property type="entry name" value="EXPRESSED PROTEIN"/>
    <property type="match status" value="1"/>
</dbReference>
<evidence type="ECO:0000313" key="2">
    <source>
        <dbReference type="EMBL" id="KAF9603768.1"/>
    </source>
</evidence>
<protein>
    <recommendedName>
        <fullName evidence="4">Tumor necrosis factor receptor family protein</fullName>
    </recommendedName>
</protein>
<organism evidence="2 3">
    <name type="scientific">Coptis chinensis</name>
    <dbReference type="NCBI Taxonomy" id="261450"/>
    <lineage>
        <taxon>Eukaryota</taxon>
        <taxon>Viridiplantae</taxon>
        <taxon>Streptophyta</taxon>
        <taxon>Embryophyta</taxon>
        <taxon>Tracheophyta</taxon>
        <taxon>Spermatophyta</taxon>
        <taxon>Magnoliopsida</taxon>
        <taxon>Ranunculales</taxon>
        <taxon>Ranunculaceae</taxon>
        <taxon>Coptidoideae</taxon>
        <taxon>Coptis</taxon>
    </lineage>
</organism>
<proteinExistence type="predicted"/>
<evidence type="ECO:0000313" key="3">
    <source>
        <dbReference type="Proteomes" id="UP000631114"/>
    </source>
</evidence>
<dbReference type="EMBL" id="JADFTS010000006">
    <property type="protein sequence ID" value="KAF9603768.1"/>
    <property type="molecule type" value="Genomic_DNA"/>
</dbReference>
<dbReference type="PANTHER" id="PTHR35110">
    <property type="entry name" value="EXPRESSED PROTEIN"/>
    <property type="match status" value="1"/>
</dbReference>
<evidence type="ECO:0000256" key="1">
    <source>
        <dbReference type="SAM" id="MobiDB-lite"/>
    </source>
</evidence>
<sequence>MFLRGALGGSSGGGGGSGIIKLLVRHFSKKRAENVRKINPKVSPQEASTIAQSLYQVLKQHGPLTVSNTWTHAKEAGVDGLNSKTHLKLMLKWMRGRKMLKLFCHQVGSNKKFLHSTLPEEPSEGESSNSVGVKLETEKRPIKRKKISH</sequence>
<gene>
    <name evidence="2" type="ORF">IFM89_037854</name>
</gene>
<dbReference type="AlphaFoldDB" id="A0A835HT22"/>
<dbReference type="OrthoDB" id="761792at2759"/>
<accession>A0A835HT22</accession>
<feature type="region of interest" description="Disordered" evidence="1">
    <location>
        <begin position="115"/>
        <end position="149"/>
    </location>
</feature>
<comment type="caution">
    <text evidence="2">The sequence shown here is derived from an EMBL/GenBank/DDBJ whole genome shotgun (WGS) entry which is preliminary data.</text>
</comment>
<keyword evidence="3" id="KW-1185">Reference proteome</keyword>
<dbReference type="Proteomes" id="UP000631114">
    <property type="component" value="Unassembled WGS sequence"/>
</dbReference>